<dbReference type="Proteomes" id="UP000193648">
    <property type="component" value="Unassembled WGS sequence"/>
</dbReference>
<dbReference type="GO" id="GO:0045040">
    <property type="term" value="P:protein insertion into mitochondrial outer membrane"/>
    <property type="evidence" value="ECO:0007669"/>
    <property type="project" value="InterPro"/>
</dbReference>
<keyword evidence="12" id="KW-1185">Reference proteome</keyword>
<comment type="function">
    <text evidence="1">Central component of the receptor complex responsible for the recognition and translocation of cytosolically synthesized mitochondrial preproteins. Together with TOM22 functions as the transit peptide receptor at the surface of the mitochondrion outer membrane and facilitates the movement of preproteins into the translocation pore.</text>
</comment>
<keyword evidence="4" id="KW-0813">Transport</keyword>
<dbReference type="RefSeq" id="XP_021886128.1">
    <property type="nucleotide sequence ID" value="XM_022029633.1"/>
</dbReference>
<keyword evidence="6" id="KW-0653">Protein transport</keyword>
<evidence type="ECO:0000256" key="3">
    <source>
        <dbReference type="ARBA" id="ARBA00004325"/>
    </source>
</evidence>
<protein>
    <recommendedName>
        <fullName evidence="13">TPR-like protein</fullName>
    </recommendedName>
</protein>
<sequence length="590" mass="66396">MKKSFGSSKNKNKEKKTPSKEAPAPQTWEEYMEEGVLLEEKGERYGTGDKARRYYEKAGDMYNKACKLNPEDSDCLYNFGRVLYILVDFTHSTCQKLSLLNASIVRFRSALHYDPDNTDTLFNLGQALTTHAEVVQDHEEDEEDGDGQDHRHGDEDNFQGSPEERAVLELLEAIKLFETCYSIQQRELYAAVQQASSKDNGVTEEKTEGSGEHEKQELSNSAGVLIDTLISASQALTSLAFLVDTVERSQTYYKQAKDRLEIALGVVNDKLLWPDEEEESSSSSKGKEKDAAAELLVEGEIEDVQPATKPISKFREAQSQNETVSRKEKICDIHLQYSTVLSSQTERSYQDTGKISEDLYDEALQHLDVVLRHQPRHVEALCDKGDLLGAWAQGLAALDQGADLSDSDIERFDSSSSITLGTSDVIAAEPSASSTDLRKSSRPVRTWQLFAFATRAFLSALEVEPQNTSILEKLGDIHWSRSLLTSPVALKNRSMLLNNASVYYRFAWESCRDGSTENVDEEQRMEILLSWAQVLRAIPGKEEEVLRVLKQWKRLGGTKEMLMELLEGNSGDILKEDFIEFALKRLHKGF</sequence>
<comment type="subcellular location">
    <subcellularLocation>
        <location evidence="2">Membrane</location>
        <topology evidence="2">Single-pass membrane protein</topology>
    </subcellularLocation>
    <subcellularLocation>
        <location evidence="3">Mitochondrion membrane</location>
    </subcellularLocation>
</comment>
<evidence type="ECO:0008006" key="13">
    <source>
        <dbReference type="Google" id="ProtNLM"/>
    </source>
</evidence>
<feature type="region of interest" description="Disordered" evidence="10">
    <location>
        <begin position="196"/>
        <end position="219"/>
    </location>
</feature>
<keyword evidence="8" id="KW-0496">Mitochondrion</keyword>
<evidence type="ECO:0000313" key="11">
    <source>
        <dbReference type="EMBL" id="ORZ28443.1"/>
    </source>
</evidence>
<evidence type="ECO:0000256" key="1">
    <source>
        <dbReference type="ARBA" id="ARBA00003450"/>
    </source>
</evidence>
<evidence type="ECO:0000256" key="4">
    <source>
        <dbReference type="ARBA" id="ARBA00022448"/>
    </source>
</evidence>
<evidence type="ECO:0000256" key="9">
    <source>
        <dbReference type="ARBA" id="ARBA00023136"/>
    </source>
</evidence>
<dbReference type="SUPFAM" id="SSF48452">
    <property type="entry name" value="TPR-like"/>
    <property type="match status" value="1"/>
</dbReference>
<keyword evidence="5" id="KW-0812">Transmembrane</keyword>
<evidence type="ECO:0000313" key="12">
    <source>
        <dbReference type="Proteomes" id="UP000193648"/>
    </source>
</evidence>
<keyword evidence="7" id="KW-1133">Transmembrane helix</keyword>
<dbReference type="InParanoid" id="A0A1Y2H408"/>
<dbReference type="OrthoDB" id="5328412at2759"/>
<dbReference type="PANTHER" id="PTHR32409">
    <property type="entry name" value="MITOCHONDRIAL IMPORT RECEPTOR SUBUNIT TOM20-1-RELATED"/>
    <property type="match status" value="1"/>
</dbReference>
<gene>
    <name evidence="11" type="ORF">BCR41DRAFT_418520</name>
</gene>
<evidence type="ECO:0000256" key="6">
    <source>
        <dbReference type="ARBA" id="ARBA00022927"/>
    </source>
</evidence>
<accession>A0A1Y2H408</accession>
<feature type="region of interest" description="Disordered" evidence="10">
    <location>
        <begin position="136"/>
        <end position="160"/>
    </location>
</feature>
<evidence type="ECO:0000256" key="2">
    <source>
        <dbReference type="ARBA" id="ARBA00004167"/>
    </source>
</evidence>
<name>A0A1Y2H408_9FUNG</name>
<dbReference type="Pfam" id="PF06552">
    <property type="entry name" value="TOM20_plant"/>
    <property type="match status" value="1"/>
</dbReference>
<evidence type="ECO:0000256" key="8">
    <source>
        <dbReference type="ARBA" id="ARBA00023128"/>
    </source>
</evidence>
<comment type="caution">
    <text evidence="11">The sequence shown here is derived from an EMBL/GenBank/DDBJ whole genome shotgun (WGS) entry which is preliminary data.</text>
</comment>
<dbReference type="PANTHER" id="PTHR32409:SF3">
    <property type="entry name" value="MITOCHONDRIAL IMPORT RECEPTOR SUBUNIT TOM20-1-RELATED"/>
    <property type="match status" value="1"/>
</dbReference>
<feature type="compositionally biased region" description="Basic and acidic residues" evidence="10">
    <location>
        <begin position="201"/>
        <end position="217"/>
    </location>
</feature>
<dbReference type="AlphaFoldDB" id="A0A1Y2H408"/>
<dbReference type="GeneID" id="33571476"/>
<dbReference type="GO" id="GO:0005742">
    <property type="term" value="C:mitochondrial outer membrane translocase complex"/>
    <property type="evidence" value="ECO:0007669"/>
    <property type="project" value="InterPro"/>
</dbReference>
<feature type="region of interest" description="Disordered" evidence="10">
    <location>
        <begin position="1"/>
        <end position="29"/>
    </location>
</feature>
<dbReference type="InterPro" id="IPR011990">
    <property type="entry name" value="TPR-like_helical_dom_sf"/>
</dbReference>
<dbReference type="GO" id="GO:0015031">
    <property type="term" value="P:protein transport"/>
    <property type="evidence" value="ECO:0007669"/>
    <property type="project" value="UniProtKB-KW"/>
</dbReference>
<organism evidence="11 12">
    <name type="scientific">Lobosporangium transversale</name>
    <dbReference type="NCBI Taxonomy" id="64571"/>
    <lineage>
        <taxon>Eukaryota</taxon>
        <taxon>Fungi</taxon>
        <taxon>Fungi incertae sedis</taxon>
        <taxon>Mucoromycota</taxon>
        <taxon>Mortierellomycotina</taxon>
        <taxon>Mortierellomycetes</taxon>
        <taxon>Mortierellales</taxon>
        <taxon>Mortierellaceae</taxon>
        <taxon>Lobosporangium</taxon>
    </lineage>
</organism>
<evidence type="ECO:0000256" key="5">
    <source>
        <dbReference type="ARBA" id="ARBA00022692"/>
    </source>
</evidence>
<dbReference type="InterPro" id="IPR010547">
    <property type="entry name" value="TOM20_imprt_rcpt"/>
</dbReference>
<evidence type="ECO:0000256" key="7">
    <source>
        <dbReference type="ARBA" id="ARBA00022989"/>
    </source>
</evidence>
<proteinExistence type="predicted"/>
<dbReference type="Gene3D" id="1.25.40.10">
    <property type="entry name" value="Tetratricopeptide repeat domain"/>
    <property type="match status" value="1"/>
</dbReference>
<evidence type="ECO:0000256" key="10">
    <source>
        <dbReference type="SAM" id="MobiDB-lite"/>
    </source>
</evidence>
<dbReference type="EMBL" id="MCFF01000002">
    <property type="protein sequence ID" value="ORZ28443.1"/>
    <property type="molecule type" value="Genomic_DNA"/>
</dbReference>
<keyword evidence="9" id="KW-0472">Membrane</keyword>
<reference evidence="11 12" key="1">
    <citation type="submission" date="2016-07" db="EMBL/GenBank/DDBJ databases">
        <title>Pervasive Adenine N6-methylation of Active Genes in Fungi.</title>
        <authorList>
            <consortium name="DOE Joint Genome Institute"/>
            <person name="Mondo S.J."/>
            <person name="Dannebaum R.O."/>
            <person name="Kuo R.C."/>
            <person name="Labutti K."/>
            <person name="Haridas S."/>
            <person name="Kuo A."/>
            <person name="Salamov A."/>
            <person name="Ahrendt S.R."/>
            <person name="Lipzen A."/>
            <person name="Sullivan W."/>
            <person name="Andreopoulos W.B."/>
            <person name="Clum A."/>
            <person name="Lindquist E."/>
            <person name="Daum C."/>
            <person name="Ramamoorthy G.K."/>
            <person name="Gryganskyi A."/>
            <person name="Culley D."/>
            <person name="Magnuson J.K."/>
            <person name="James T.Y."/>
            <person name="O'Malley M.A."/>
            <person name="Stajich J.E."/>
            <person name="Spatafora J.W."/>
            <person name="Visel A."/>
            <person name="Grigoriev I.V."/>
        </authorList>
    </citation>
    <scope>NUCLEOTIDE SEQUENCE [LARGE SCALE GENOMIC DNA]</scope>
    <source>
        <strain evidence="11 12">NRRL 3116</strain>
    </source>
</reference>